<organism evidence="1 2">
    <name type="scientific">Vespula vulgaris</name>
    <name type="common">Yellow jacket</name>
    <name type="synonym">Wasp</name>
    <dbReference type="NCBI Taxonomy" id="7454"/>
    <lineage>
        <taxon>Eukaryota</taxon>
        <taxon>Metazoa</taxon>
        <taxon>Ecdysozoa</taxon>
        <taxon>Arthropoda</taxon>
        <taxon>Hexapoda</taxon>
        <taxon>Insecta</taxon>
        <taxon>Pterygota</taxon>
        <taxon>Neoptera</taxon>
        <taxon>Endopterygota</taxon>
        <taxon>Hymenoptera</taxon>
        <taxon>Apocrita</taxon>
        <taxon>Aculeata</taxon>
        <taxon>Vespoidea</taxon>
        <taxon>Vespidae</taxon>
        <taxon>Vespinae</taxon>
        <taxon>Vespula</taxon>
    </lineage>
</organism>
<comment type="caution">
    <text evidence="1">The sequence shown here is derived from an EMBL/GenBank/DDBJ whole genome shotgun (WGS) entry which is preliminary data.</text>
</comment>
<keyword evidence="2" id="KW-1185">Reference proteome</keyword>
<gene>
    <name evidence="1" type="ORF">HZH66_008179</name>
</gene>
<dbReference type="Proteomes" id="UP000614350">
    <property type="component" value="Unassembled WGS sequence"/>
</dbReference>
<reference evidence="1" key="1">
    <citation type="journal article" date="2020" name="G3 (Bethesda)">
        <title>High-Quality Assemblies for Three Invasive Social Wasps from the &lt;i&gt;Vespula&lt;/i&gt; Genus.</title>
        <authorList>
            <person name="Harrop T.W.R."/>
            <person name="Guhlin J."/>
            <person name="McLaughlin G.M."/>
            <person name="Permina E."/>
            <person name="Stockwell P."/>
            <person name="Gilligan J."/>
            <person name="Le Lec M.F."/>
            <person name="Gruber M.A.M."/>
            <person name="Quinn O."/>
            <person name="Lovegrove M."/>
            <person name="Duncan E.J."/>
            <person name="Remnant E.J."/>
            <person name="Van Eeckhoven J."/>
            <person name="Graham B."/>
            <person name="Knapp R.A."/>
            <person name="Langford K.W."/>
            <person name="Kronenberg Z."/>
            <person name="Press M.O."/>
            <person name="Eacker S.M."/>
            <person name="Wilson-Rankin E.E."/>
            <person name="Purcell J."/>
            <person name="Lester P.J."/>
            <person name="Dearden P.K."/>
        </authorList>
    </citation>
    <scope>NUCLEOTIDE SEQUENCE</scope>
    <source>
        <strain evidence="1">Marl-1</strain>
    </source>
</reference>
<evidence type="ECO:0000313" key="2">
    <source>
        <dbReference type="Proteomes" id="UP000614350"/>
    </source>
</evidence>
<sequence>MKFFRKRHRQLCLVALGRDDVIDLVTDGSLHDLLLDSDIALFSSCNLVPSELTVPQGDIFENMLDEFVETLTRLRSPWKIFYSYSKVSQFSGVFIELEGQKDKRTRKQRSPMIGDVENGFPRAFIRNRRHFSKGLVAVKNQGQPLPNEFPQYLSETAWIHAVNFNLDNDYIPIFWTS</sequence>
<dbReference type="EMBL" id="JACSEA010000008">
    <property type="protein sequence ID" value="KAF7395005.1"/>
    <property type="molecule type" value="Genomic_DNA"/>
</dbReference>
<proteinExistence type="predicted"/>
<evidence type="ECO:0000313" key="1">
    <source>
        <dbReference type="EMBL" id="KAF7395005.1"/>
    </source>
</evidence>
<protein>
    <submittedName>
        <fullName evidence="1">Uncharacterized protein</fullName>
    </submittedName>
</protein>
<name>A0A834JVQ7_VESVU</name>
<dbReference type="AlphaFoldDB" id="A0A834JVQ7"/>
<accession>A0A834JVQ7</accession>